<keyword evidence="12 15" id="KW-0811">Translocation</keyword>
<dbReference type="GO" id="GO:0005886">
    <property type="term" value="C:plasma membrane"/>
    <property type="evidence" value="ECO:0007669"/>
    <property type="project" value="UniProtKB-SubCell"/>
</dbReference>
<comment type="subunit">
    <text evidence="15">Monomer and homodimer. Part of the essential Sec protein translocation apparatus which comprises SecA, SecYEG and auxiliary proteins SecDF. Other proteins may also be involved.</text>
</comment>
<feature type="binding site" evidence="15">
    <location>
        <position position="86"/>
    </location>
    <ligand>
        <name>ATP</name>
        <dbReference type="ChEBI" id="CHEBI:30616"/>
    </ligand>
</feature>
<dbReference type="Pfam" id="PF07517">
    <property type="entry name" value="SecA_DEAD"/>
    <property type="match status" value="1"/>
</dbReference>
<proteinExistence type="inferred from homology"/>
<protein>
    <recommendedName>
        <fullName evidence="15 16">Protein translocase subunit SecA</fullName>
        <ecNumber evidence="15">7.4.2.8</ecNumber>
    </recommendedName>
</protein>
<dbReference type="InterPro" id="IPR004027">
    <property type="entry name" value="SEC_C_motif"/>
</dbReference>
<dbReference type="Gene3D" id="1.10.3060.10">
    <property type="entry name" value="Helical scaffold and wing domains of SecA"/>
    <property type="match status" value="1"/>
</dbReference>
<dbReference type="InterPro" id="IPR014018">
    <property type="entry name" value="SecA_motor_DEAD"/>
</dbReference>
<comment type="function">
    <text evidence="15">Part of the Sec protein translocase complex. Interacts with the SecYEG preprotein conducting channel. Has a central role in coupling the hydrolysis of ATP to the transfer of proteins into and across the cell membrane, serving as an ATP-driven molecular motor driving the stepwise translocation of polypeptide chains across the membrane.</text>
</comment>
<reference evidence="21 22" key="1">
    <citation type="submission" date="2019-02" db="EMBL/GenBank/DDBJ databases">
        <title>Sequencing the genomes of 1000 actinobacteria strains.</title>
        <authorList>
            <person name="Klenk H.-P."/>
        </authorList>
    </citation>
    <scope>NUCLEOTIDE SEQUENCE [LARGE SCALE GENOMIC DNA]</scope>
    <source>
        <strain evidence="21 22">DSM 16932</strain>
    </source>
</reference>
<dbReference type="Pfam" id="PF02810">
    <property type="entry name" value="SEC-C"/>
    <property type="match status" value="1"/>
</dbReference>
<gene>
    <name evidence="15" type="primary">secA</name>
    <name evidence="21" type="ORF">EV386_0253</name>
</gene>
<dbReference type="SUPFAM" id="SSF81886">
    <property type="entry name" value="Helical scaffold and wing domains of SecA"/>
    <property type="match status" value="1"/>
</dbReference>
<evidence type="ECO:0000256" key="3">
    <source>
        <dbReference type="ARBA" id="ARBA00022448"/>
    </source>
</evidence>
<feature type="domain" description="Helicase ATP-binding" evidence="18">
    <location>
        <begin position="88"/>
        <end position="246"/>
    </location>
</feature>
<dbReference type="InterPro" id="IPR011130">
    <property type="entry name" value="SecA_preprotein_X-link_dom"/>
</dbReference>
<dbReference type="PANTHER" id="PTHR30612:SF0">
    <property type="entry name" value="CHLOROPLAST PROTEIN-TRANSPORTING ATPASE"/>
    <property type="match status" value="1"/>
</dbReference>
<dbReference type="InterPro" id="IPR011116">
    <property type="entry name" value="SecA_Wing/Scaffold"/>
</dbReference>
<dbReference type="NCBIfam" id="NF009538">
    <property type="entry name" value="PRK12904.1"/>
    <property type="match status" value="1"/>
</dbReference>
<comment type="similarity">
    <text evidence="2 15 16">Belongs to the SecA family.</text>
</comment>
<keyword evidence="22" id="KW-1185">Reference proteome</keyword>
<keyword evidence="4 15" id="KW-1003">Cell membrane</keyword>
<name>A0A4Q7LZL0_9MICO</name>
<evidence type="ECO:0000256" key="13">
    <source>
        <dbReference type="ARBA" id="ARBA00023136"/>
    </source>
</evidence>
<dbReference type="GO" id="GO:0005829">
    <property type="term" value="C:cytosol"/>
    <property type="evidence" value="ECO:0007669"/>
    <property type="project" value="TreeGrafter"/>
</dbReference>
<dbReference type="HAMAP" id="MF_01382">
    <property type="entry name" value="SecA"/>
    <property type="match status" value="1"/>
</dbReference>
<feature type="region of interest" description="Disordered" evidence="17">
    <location>
        <begin position="898"/>
        <end position="968"/>
    </location>
</feature>
<evidence type="ECO:0000256" key="4">
    <source>
        <dbReference type="ARBA" id="ARBA00022475"/>
    </source>
</evidence>
<evidence type="ECO:0000259" key="19">
    <source>
        <dbReference type="PROSITE" id="PS51194"/>
    </source>
</evidence>
<feature type="binding site" evidence="15">
    <location>
        <position position="494"/>
    </location>
    <ligand>
        <name>ATP</name>
        <dbReference type="ChEBI" id="CHEBI:30616"/>
    </ligand>
</feature>
<dbReference type="InterPro" id="IPR011115">
    <property type="entry name" value="SecA_DEAD"/>
</dbReference>
<keyword evidence="11 15" id="KW-1278">Translocase</keyword>
<keyword evidence="8" id="KW-0862">Zinc</keyword>
<dbReference type="NCBIfam" id="TIGR00963">
    <property type="entry name" value="secA"/>
    <property type="match status" value="1"/>
</dbReference>
<dbReference type="GO" id="GO:0006605">
    <property type="term" value="P:protein targeting"/>
    <property type="evidence" value="ECO:0007669"/>
    <property type="project" value="UniProtKB-UniRule"/>
</dbReference>
<dbReference type="SUPFAM" id="SSF52540">
    <property type="entry name" value="P-loop containing nucleoside triphosphate hydrolases"/>
    <property type="match status" value="2"/>
</dbReference>
<keyword evidence="13 15" id="KW-0472">Membrane</keyword>
<dbReference type="GO" id="GO:0043952">
    <property type="term" value="P:protein transport by the Sec complex"/>
    <property type="evidence" value="ECO:0007669"/>
    <property type="project" value="UniProtKB-ARBA"/>
</dbReference>
<dbReference type="EC" id="7.4.2.8" evidence="15"/>
<evidence type="ECO:0000256" key="8">
    <source>
        <dbReference type="ARBA" id="ARBA00022833"/>
    </source>
</evidence>
<evidence type="ECO:0000259" key="20">
    <source>
        <dbReference type="PROSITE" id="PS51196"/>
    </source>
</evidence>
<evidence type="ECO:0000313" key="22">
    <source>
        <dbReference type="Proteomes" id="UP000293852"/>
    </source>
</evidence>
<comment type="caution">
    <text evidence="21">The sequence shown here is derived from an EMBL/GenBank/DDBJ whole genome shotgun (WGS) entry which is preliminary data.</text>
</comment>
<dbReference type="Pfam" id="PF21090">
    <property type="entry name" value="P-loop_SecA"/>
    <property type="match status" value="1"/>
</dbReference>
<keyword evidence="7 15" id="KW-0547">Nucleotide-binding</keyword>
<dbReference type="Pfam" id="PF07516">
    <property type="entry name" value="SecA_SW"/>
    <property type="match status" value="1"/>
</dbReference>
<dbReference type="EMBL" id="SGWX01000001">
    <property type="protein sequence ID" value="RZS60013.1"/>
    <property type="molecule type" value="Genomic_DNA"/>
</dbReference>
<sequence length="980" mass="107097">MPAILEKVLRLGEGRVVKKLHGLAQQVNALESGFTDMSDEELREETARFRERLAHGEKLDDLLPEAFATVREAARRTLGQRHFDVQLMGGAALHLGNIAEMKTGEGKTLVATTAAYLNALEGKGVHVVTTNDYLAKYQGELMGRVYRFLGMTTGVIVTGQQPAERREQYQCDITYGTNNEFGFDYLRDNMAWATDDLVQRGHHFAIVDEVDSILIDEARTPLIISGPSSGDANRWYTEFSKVVRRLSAGDDYEVDEKKRTVGVLEPGIAKVEDYLGIDNLYESLNTPLIGFLNNAIKAKELFKRDKDYVVLGGEVMIVDEHTGRMLPGRRYNEGMHQAIEAKEGVEIKAENQTLATITLQNYFRLYSKLAGMTGTAETEAAEFQGTYKLGVVPIPTNKPMIRIDQPDLVYKNEEGKFAAVVADIVERHAKGQPVLVGTTSVEKSEYLSAQLRKAGVPHSVLNAKEHEREASVVALAGRKGAVTVATNMAGRGTDIMLGGNAEFLAVQQMAERGYDAVERPEEYEAAWPEALEKAKEAVAAEHDEVTALGGLYVLGTERHESRRIDNQLRGRSGRQGDPGESRFYLSMQDDLMRLFNSGLAESMMNRAGFPDDVPLESKMVTRGIQSAQSQVEARNFEIRKNVLKYDDVMSRQREVIYAERRRVLEGEDLVEQVGHFRTDVIGAYVDGATSEGAPESWDLEGLWTALKSVYPVSISVDDVVEEAGGIGRVTREMVRDELLSDAQVAYEAREETLGESAMRQLERRVVLSVLDRKWREHLYEMDYLKEGIGLRAMAQRDPLVEYQREGFQLFSAMTDAIKEESVGFLYNLEVQVQQAPAEGAPAVTAADAAAAAQSAPGLASAAPAPTAAADAPAAPAVPAAAGAPAPASAGRPVAPVLLGKGLEDRGPQVPLSFSGPSESGTGVTAAADGEADRRSRRALHGEAQATEADGRTFPGTPRNAQCPCGSGKKYKVCHGLNENE</sequence>
<dbReference type="InterPro" id="IPR000185">
    <property type="entry name" value="SecA"/>
</dbReference>
<dbReference type="OrthoDB" id="9805579at2"/>
<dbReference type="Pfam" id="PF01043">
    <property type="entry name" value="SecA_PP_bind"/>
    <property type="match status" value="1"/>
</dbReference>
<feature type="binding site" evidence="15">
    <location>
        <begin position="104"/>
        <end position="108"/>
    </location>
    <ligand>
        <name>ATP</name>
        <dbReference type="ChEBI" id="CHEBI:30616"/>
    </ligand>
</feature>
<evidence type="ECO:0000256" key="10">
    <source>
        <dbReference type="ARBA" id="ARBA00022927"/>
    </source>
</evidence>
<evidence type="ECO:0000313" key="21">
    <source>
        <dbReference type="EMBL" id="RZS60013.1"/>
    </source>
</evidence>
<dbReference type="AlphaFoldDB" id="A0A4Q7LZL0"/>
<dbReference type="InterPro" id="IPR001650">
    <property type="entry name" value="Helicase_C-like"/>
</dbReference>
<dbReference type="GO" id="GO:0005524">
    <property type="term" value="F:ATP binding"/>
    <property type="evidence" value="ECO:0007669"/>
    <property type="project" value="UniProtKB-UniRule"/>
</dbReference>
<keyword evidence="10 15" id="KW-0653">Protein transport</keyword>
<dbReference type="Gene3D" id="3.90.1440.10">
    <property type="entry name" value="SecA, preprotein cross-linking domain"/>
    <property type="match status" value="1"/>
</dbReference>
<dbReference type="PROSITE" id="PS51192">
    <property type="entry name" value="HELICASE_ATP_BIND_1"/>
    <property type="match status" value="1"/>
</dbReference>
<comment type="catalytic activity">
    <reaction evidence="14 15">
        <text>ATP + H2O + cellular proteinSide 1 = ADP + phosphate + cellular proteinSide 2.</text>
        <dbReference type="EC" id="7.4.2.8"/>
    </reaction>
</comment>
<evidence type="ECO:0000256" key="17">
    <source>
        <dbReference type="SAM" id="MobiDB-lite"/>
    </source>
</evidence>
<dbReference type="PANTHER" id="PTHR30612">
    <property type="entry name" value="SECA INNER MEMBRANE COMPONENT OF SEC PROTEIN SECRETION SYSTEM"/>
    <property type="match status" value="1"/>
</dbReference>
<feature type="domain" description="Helicase C-terminal" evidence="19">
    <location>
        <begin position="402"/>
        <end position="621"/>
    </location>
</feature>
<dbReference type="GO" id="GO:0008564">
    <property type="term" value="F:protein-exporting ATPase activity"/>
    <property type="evidence" value="ECO:0007669"/>
    <property type="project" value="UniProtKB-EC"/>
</dbReference>
<dbReference type="Gene3D" id="3.10.450.50">
    <property type="match status" value="1"/>
</dbReference>
<evidence type="ECO:0000256" key="12">
    <source>
        <dbReference type="ARBA" id="ARBA00023010"/>
    </source>
</evidence>
<dbReference type="InterPro" id="IPR020937">
    <property type="entry name" value="SecA_CS"/>
</dbReference>
<dbReference type="FunFam" id="3.40.50.300:FF:000113">
    <property type="entry name" value="Preprotein translocase subunit SecA"/>
    <property type="match status" value="1"/>
</dbReference>
<evidence type="ECO:0000256" key="9">
    <source>
        <dbReference type="ARBA" id="ARBA00022840"/>
    </source>
</evidence>
<dbReference type="CDD" id="cd18803">
    <property type="entry name" value="SF2_C_secA"/>
    <property type="match status" value="1"/>
</dbReference>
<dbReference type="PROSITE" id="PS01312">
    <property type="entry name" value="SECA"/>
    <property type="match status" value="1"/>
</dbReference>
<dbReference type="InterPro" id="IPR036266">
    <property type="entry name" value="SecA_Wing/Scaffold_sf"/>
</dbReference>
<evidence type="ECO:0000256" key="11">
    <source>
        <dbReference type="ARBA" id="ARBA00022967"/>
    </source>
</evidence>
<dbReference type="SMART" id="SM00958">
    <property type="entry name" value="SecA_PP_bind"/>
    <property type="match status" value="1"/>
</dbReference>
<feature type="domain" description="SecA family profile" evidence="20">
    <location>
        <begin position="2"/>
        <end position="616"/>
    </location>
</feature>
<organism evidence="21 22">
    <name type="scientific">Xylanimonas ulmi</name>
    <dbReference type="NCBI Taxonomy" id="228973"/>
    <lineage>
        <taxon>Bacteria</taxon>
        <taxon>Bacillati</taxon>
        <taxon>Actinomycetota</taxon>
        <taxon>Actinomycetes</taxon>
        <taxon>Micrococcales</taxon>
        <taxon>Promicromonosporaceae</taxon>
        <taxon>Xylanimonas</taxon>
    </lineage>
</organism>
<dbReference type="FunFam" id="3.90.1440.10:FF:000002">
    <property type="entry name" value="Protein translocase subunit SecA"/>
    <property type="match status" value="1"/>
</dbReference>
<dbReference type="GO" id="GO:0065002">
    <property type="term" value="P:intracellular protein transmembrane transport"/>
    <property type="evidence" value="ECO:0007669"/>
    <property type="project" value="UniProtKB-UniRule"/>
</dbReference>
<dbReference type="FunFam" id="1.10.3060.10:FF:000002">
    <property type="entry name" value="Preprotein translocase subunit SecA"/>
    <property type="match status" value="1"/>
</dbReference>
<keyword evidence="5 15" id="KW-0963">Cytoplasm</keyword>
<comment type="cofactor">
    <cofactor evidence="1">
        <name>Zn(2+)</name>
        <dbReference type="ChEBI" id="CHEBI:29105"/>
    </cofactor>
</comment>
<dbReference type="GO" id="GO:0046872">
    <property type="term" value="F:metal ion binding"/>
    <property type="evidence" value="ECO:0007669"/>
    <property type="project" value="UniProtKB-KW"/>
</dbReference>
<dbReference type="SUPFAM" id="SSF81767">
    <property type="entry name" value="Pre-protein crosslinking domain of SecA"/>
    <property type="match status" value="1"/>
</dbReference>
<dbReference type="GO" id="GO:0031522">
    <property type="term" value="C:cell envelope Sec protein transport complex"/>
    <property type="evidence" value="ECO:0007669"/>
    <property type="project" value="TreeGrafter"/>
</dbReference>
<evidence type="ECO:0000256" key="15">
    <source>
        <dbReference type="HAMAP-Rule" id="MF_01382"/>
    </source>
</evidence>
<dbReference type="InterPro" id="IPR044722">
    <property type="entry name" value="SecA_SF2_C"/>
</dbReference>
<dbReference type="PROSITE" id="PS51194">
    <property type="entry name" value="HELICASE_CTER"/>
    <property type="match status" value="1"/>
</dbReference>
<evidence type="ECO:0000256" key="1">
    <source>
        <dbReference type="ARBA" id="ARBA00001947"/>
    </source>
</evidence>
<keyword evidence="6" id="KW-0479">Metal-binding</keyword>
<keyword evidence="9 15" id="KW-0067">ATP-binding</keyword>
<evidence type="ECO:0000256" key="5">
    <source>
        <dbReference type="ARBA" id="ARBA00022490"/>
    </source>
</evidence>
<dbReference type="GO" id="GO:0017038">
    <property type="term" value="P:protein import"/>
    <property type="evidence" value="ECO:0007669"/>
    <property type="project" value="InterPro"/>
</dbReference>
<dbReference type="InterPro" id="IPR036670">
    <property type="entry name" value="SecA_X-link_sf"/>
</dbReference>
<evidence type="ECO:0000256" key="2">
    <source>
        <dbReference type="ARBA" id="ARBA00007650"/>
    </source>
</evidence>
<dbReference type="Gene3D" id="3.40.50.300">
    <property type="entry name" value="P-loop containing nucleotide triphosphate hydrolases"/>
    <property type="match status" value="2"/>
</dbReference>
<dbReference type="InterPro" id="IPR027417">
    <property type="entry name" value="P-loop_NTPase"/>
</dbReference>
<keyword evidence="3 15" id="KW-0813">Transport</keyword>
<evidence type="ECO:0000256" key="14">
    <source>
        <dbReference type="ARBA" id="ARBA00034006"/>
    </source>
</evidence>
<evidence type="ECO:0000259" key="18">
    <source>
        <dbReference type="PROSITE" id="PS51192"/>
    </source>
</evidence>
<dbReference type="Proteomes" id="UP000293852">
    <property type="component" value="Unassembled WGS sequence"/>
</dbReference>
<dbReference type="InterPro" id="IPR014001">
    <property type="entry name" value="Helicase_ATP-bd"/>
</dbReference>
<comment type="subcellular location">
    <subcellularLocation>
        <location evidence="15">Cell membrane</location>
        <topology evidence="15">Peripheral membrane protein</topology>
        <orientation evidence="15">Cytoplasmic side</orientation>
    </subcellularLocation>
    <subcellularLocation>
        <location evidence="15">Cytoplasm</location>
    </subcellularLocation>
    <text evidence="15">Distribution is 50-50.</text>
</comment>
<dbReference type="SMART" id="SM00957">
    <property type="entry name" value="SecA_DEAD"/>
    <property type="match status" value="1"/>
</dbReference>
<evidence type="ECO:0000256" key="16">
    <source>
        <dbReference type="RuleBase" id="RU003874"/>
    </source>
</evidence>
<dbReference type="FunFam" id="3.40.50.300:FF:000334">
    <property type="entry name" value="Protein translocase subunit SecA"/>
    <property type="match status" value="1"/>
</dbReference>
<accession>A0A4Q7LZL0</accession>
<evidence type="ECO:0000256" key="7">
    <source>
        <dbReference type="ARBA" id="ARBA00022741"/>
    </source>
</evidence>
<dbReference type="PRINTS" id="PR00906">
    <property type="entry name" value="SECA"/>
</dbReference>
<evidence type="ECO:0000256" key="6">
    <source>
        <dbReference type="ARBA" id="ARBA00022723"/>
    </source>
</evidence>
<dbReference type="CDD" id="cd17928">
    <property type="entry name" value="DEXDc_SecA"/>
    <property type="match status" value="1"/>
</dbReference>
<dbReference type="PROSITE" id="PS51196">
    <property type="entry name" value="SECA_MOTOR_DEAD"/>
    <property type="match status" value="1"/>
</dbReference>